<organism evidence="4">
    <name type="scientific">viral metagenome</name>
    <dbReference type="NCBI Taxonomy" id="1070528"/>
    <lineage>
        <taxon>unclassified sequences</taxon>
        <taxon>metagenomes</taxon>
        <taxon>organismal metagenomes</taxon>
    </lineage>
</organism>
<reference evidence="4" key="1">
    <citation type="submission" date="2020-03" db="EMBL/GenBank/DDBJ databases">
        <title>The deep terrestrial virosphere.</title>
        <authorList>
            <person name="Holmfeldt K."/>
            <person name="Nilsson E."/>
            <person name="Simone D."/>
            <person name="Lopez-Fernandez M."/>
            <person name="Wu X."/>
            <person name="de Brujin I."/>
            <person name="Lundin D."/>
            <person name="Andersson A."/>
            <person name="Bertilsson S."/>
            <person name="Dopson M."/>
        </authorList>
    </citation>
    <scope>NUCLEOTIDE SEQUENCE</scope>
    <source>
        <strain evidence="3">MM415B01744</strain>
        <strain evidence="4">TM448B02836</strain>
    </source>
</reference>
<dbReference type="EMBL" id="MT144961">
    <property type="protein sequence ID" value="QJI01917.1"/>
    <property type="molecule type" value="Genomic_DNA"/>
</dbReference>
<evidence type="ECO:0000256" key="1">
    <source>
        <dbReference type="SAM" id="Coils"/>
    </source>
</evidence>
<sequence length="400" mass="45601">MKFRKEIIRLGKYVLPDGDGELDVTPERLRAWLEATRAAGVKTWVPYRHSRDPRDNCGFVEGFEVADGILYGVFDITDEEAAKKIESGTIRDVSIGVGPVRKETGEEYAEVIKHVALVMDPHVREQGEFQALMEAGDLTFAFSASDKVQDITPEWAKLPMRAQELYESEYKWALAEYEDEKIAEDIAWHAVKQNYHKVRGEWKRKKPDWLKMESDSLITRLAYKVGLLNGRTKGGEDLDVKELSEKVEKQEIRLEALESDKVKLEAERDEWAAKFEASEKAKAEADAKIAEFEAAEKERKVAEREAFEAEAGEFADKMVKALKAEPAVKDKWVKLYLTDKELALESAKTLKVKFEGDVDGEPQDRKEPSKLDRADPKVVGMLEAMGYDKEAIERHLEEEE</sequence>
<dbReference type="InterPro" id="IPR009317">
    <property type="entry name" value="ChaB"/>
</dbReference>
<dbReference type="Gene3D" id="1.10.1740.70">
    <property type="entry name" value="ChaB"/>
    <property type="match status" value="1"/>
</dbReference>
<feature type="coiled-coil region" evidence="1">
    <location>
        <begin position="240"/>
        <end position="312"/>
    </location>
</feature>
<feature type="region of interest" description="Disordered" evidence="2">
    <location>
        <begin position="355"/>
        <end position="375"/>
    </location>
</feature>
<dbReference type="AlphaFoldDB" id="A0A6M3XVM8"/>
<dbReference type="InterPro" id="IPR037205">
    <property type="entry name" value="ChaB_sf"/>
</dbReference>
<keyword evidence="1" id="KW-0175">Coiled coil</keyword>
<accession>A0A6M3XVM8</accession>
<evidence type="ECO:0000256" key="2">
    <source>
        <dbReference type="SAM" id="MobiDB-lite"/>
    </source>
</evidence>
<evidence type="ECO:0000313" key="3">
    <source>
        <dbReference type="EMBL" id="QJA57011.1"/>
    </source>
</evidence>
<gene>
    <name evidence="3" type="ORF">MM415B01744_0016</name>
    <name evidence="4" type="ORF">TM448B02836_0003</name>
</gene>
<evidence type="ECO:0000313" key="4">
    <source>
        <dbReference type="EMBL" id="QJI01917.1"/>
    </source>
</evidence>
<proteinExistence type="predicted"/>
<dbReference type="EMBL" id="MT141249">
    <property type="protein sequence ID" value="QJA57011.1"/>
    <property type="molecule type" value="Genomic_DNA"/>
</dbReference>
<dbReference type="SUPFAM" id="SSF140376">
    <property type="entry name" value="ChaB-like"/>
    <property type="match status" value="1"/>
</dbReference>
<name>A0A6M3XVM8_9ZZZZ</name>
<dbReference type="Pfam" id="PF06150">
    <property type="entry name" value="ChaB"/>
    <property type="match status" value="1"/>
</dbReference>
<protein>
    <submittedName>
        <fullName evidence="4">Uncharacterized protein</fullName>
    </submittedName>
</protein>